<feature type="transmembrane region" description="Helical" evidence="9">
    <location>
        <begin position="180"/>
        <end position="203"/>
    </location>
</feature>
<dbReference type="GO" id="GO:0005886">
    <property type="term" value="C:plasma membrane"/>
    <property type="evidence" value="ECO:0007669"/>
    <property type="project" value="UniProtKB-SubCell"/>
</dbReference>
<keyword evidence="3" id="KW-0813">Transport</keyword>
<dbReference type="InterPro" id="IPR002898">
    <property type="entry name" value="MotA_ExbB_proton_chnl"/>
</dbReference>
<comment type="similarity">
    <text evidence="2">Belongs to the MotA family.</text>
</comment>
<sequence>MDIATIIGMVSAFGLVLSAIMIGGPLSIFINIPSILIVVCGTFGVIMINYPLKEVISLISIAQKVIFATGASAQEVIKQFVEFATKARREGILSLEGDVEGVSDEFLKKGIGLAIDGLEPEAIREILESELASLESRHKAGSDMFIAMGTFAPAMGMIGTLIGLVQMLQNMDDPSSIGPAMAVALLTTFYGSVMANMICLPFAGKLKTYSGKEATVREIVIEGVIGLANGENPRIVEQKLSVYLPPSERTSFIE</sequence>
<dbReference type="Pfam" id="PF01618">
    <property type="entry name" value="MotA_ExbB"/>
    <property type="match status" value="1"/>
</dbReference>
<evidence type="ECO:0000256" key="1">
    <source>
        <dbReference type="ARBA" id="ARBA00004651"/>
    </source>
</evidence>
<feature type="transmembrane region" description="Helical" evidence="9">
    <location>
        <begin position="145"/>
        <end position="168"/>
    </location>
</feature>
<accession>A0A1V1PE30</accession>
<dbReference type="InterPro" id="IPR000540">
    <property type="entry name" value="Flag_MotA_CS"/>
</dbReference>
<dbReference type="GO" id="GO:0006935">
    <property type="term" value="P:chemotaxis"/>
    <property type="evidence" value="ECO:0007669"/>
    <property type="project" value="InterPro"/>
</dbReference>
<keyword evidence="6" id="KW-0283">Flagellar rotation</keyword>
<evidence type="ECO:0000256" key="4">
    <source>
        <dbReference type="ARBA" id="ARBA00022475"/>
    </source>
</evidence>
<dbReference type="InterPro" id="IPR047055">
    <property type="entry name" value="MotA-like"/>
</dbReference>
<evidence type="ECO:0000256" key="9">
    <source>
        <dbReference type="SAM" id="Phobius"/>
    </source>
</evidence>
<evidence type="ECO:0000256" key="8">
    <source>
        <dbReference type="ARBA" id="ARBA00023136"/>
    </source>
</evidence>
<dbReference type="Proteomes" id="UP000189670">
    <property type="component" value="Unassembled WGS sequence"/>
</dbReference>
<dbReference type="PANTHER" id="PTHR30433">
    <property type="entry name" value="CHEMOTAXIS PROTEIN MOTA"/>
    <property type="match status" value="1"/>
</dbReference>
<evidence type="ECO:0000256" key="2">
    <source>
        <dbReference type="ARBA" id="ARBA00008038"/>
    </source>
</evidence>
<evidence type="ECO:0000259" key="10">
    <source>
        <dbReference type="Pfam" id="PF01618"/>
    </source>
</evidence>
<evidence type="ECO:0000313" key="12">
    <source>
        <dbReference type="Proteomes" id="UP000189670"/>
    </source>
</evidence>
<dbReference type="PANTHER" id="PTHR30433:SF2">
    <property type="entry name" value="MOTILITY PROTEIN A"/>
    <property type="match status" value="1"/>
</dbReference>
<protein>
    <submittedName>
        <fullName evidence="11">Chemotaxis protein MotA</fullName>
    </submittedName>
</protein>
<keyword evidence="5 9" id="KW-0812">Transmembrane</keyword>
<proteinExistence type="inferred from homology"/>
<evidence type="ECO:0000256" key="5">
    <source>
        <dbReference type="ARBA" id="ARBA00022692"/>
    </source>
</evidence>
<evidence type="ECO:0000313" key="11">
    <source>
        <dbReference type="EMBL" id="ETR73023.1"/>
    </source>
</evidence>
<dbReference type="EMBL" id="ATBP01000094">
    <property type="protein sequence ID" value="ETR73023.1"/>
    <property type="molecule type" value="Genomic_DNA"/>
</dbReference>
<evidence type="ECO:0000256" key="3">
    <source>
        <dbReference type="ARBA" id="ARBA00022448"/>
    </source>
</evidence>
<keyword evidence="7 9" id="KW-1133">Transmembrane helix</keyword>
<dbReference type="AlphaFoldDB" id="A0A1V1PE30"/>
<reference evidence="12" key="1">
    <citation type="submission" date="2012-11" db="EMBL/GenBank/DDBJ databases">
        <authorList>
            <person name="Lucero-Rivera Y.E."/>
            <person name="Tovar-Ramirez D."/>
        </authorList>
    </citation>
    <scope>NUCLEOTIDE SEQUENCE [LARGE SCALE GENOMIC DNA]</scope>
    <source>
        <strain evidence="12">Araruama</strain>
    </source>
</reference>
<feature type="transmembrane region" description="Helical" evidence="9">
    <location>
        <begin position="28"/>
        <end position="50"/>
    </location>
</feature>
<comment type="subcellular location">
    <subcellularLocation>
        <location evidence="1">Cell membrane</location>
        <topology evidence="1">Multi-pass membrane protein</topology>
    </subcellularLocation>
</comment>
<comment type="caution">
    <text evidence="11">The sequence shown here is derived from an EMBL/GenBank/DDBJ whole genome shotgun (WGS) entry which is preliminary data.</text>
</comment>
<evidence type="ECO:0000256" key="6">
    <source>
        <dbReference type="ARBA" id="ARBA00022779"/>
    </source>
</evidence>
<dbReference type="GO" id="GO:0071978">
    <property type="term" value="P:bacterial-type flagellum-dependent swarming motility"/>
    <property type="evidence" value="ECO:0007669"/>
    <property type="project" value="InterPro"/>
</dbReference>
<feature type="domain" description="MotA/TolQ/ExbB proton channel" evidence="10">
    <location>
        <begin position="101"/>
        <end position="217"/>
    </location>
</feature>
<gene>
    <name evidence="11" type="ORF">OMM_01268</name>
</gene>
<dbReference type="PROSITE" id="PS01307">
    <property type="entry name" value="MOTA"/>
    <property type="match status" value="1"/>
</dbReference>
<name>A0A1V1PE30_9BACT</name>
<keyword evidence="4" id="KW-1003">Cell membrane</keyword>
<organism evidence="11 12">
    <name type="scientific">Candidatus Magnetoglobus multicellularis str. Araruama</name>
    <dbReference type="NCBI Taxonomy" id="890399"/>
    <lineage>
        <taxon>Bacteria</taxon>
        <taxon>Pseudomonadati</taxon>
        <taxon>Thermodesulfobacteriota</taxon>
        <taxon>Desulfobacteria</taxon>
        <taxon>Desulfobacterales</taxon>
        <taxon>Desulfobacteraceae</taxon>
        <taxon>Candidatus Magnetoglobus</taxon>
    </lineage>
</organism>
<evidence type="ECO:0000256" key="7">
    <source>
        <dbReference type="ARBA" id="ARBA00022989"/>
    </source>
</evidence>
<keyword evidence="8 9" id="KW-0472">Membrane</keyword>